<accession>A0ABD5Y408</accession>
<dbReference type="SUPFAM" id="SSF47413">
    <property type="entry name" value="lambda repressor-like DNA-binding domains"/>
    <property type="match status" value="1"/>
</dbReference>
<dbReference type="Proteomes" id="UP001596432">
    <property type="component" value="Unassembled WGS sequence"/>
</dbReference>
<evidence type="ECO:0000259" key="2">
    <source>
        <dbReference type="Pfam" id="PF24250"/>
    </source>
</evidence>
<keyword evidence="5" id="KW-1185">Reference proteome</keyword>
<dbReference type="Pfam" id="PF26602">
    <property type="entry name" value="HVO_2718_N"/>
    <property type="match status" value="1"/>
</dbReference>
<organism evidence="4 5">
    <name type="scientific">Halosimplex aquaticum</name>
    <dbReference type="NCBI Taxonomy" id="3026162"/>
    <lineage>
        <taxon>Archaea</taxon>
        <taxon>Methanobacteriati</taxon>
        <taxon>Methanobacteriota</taxon>
        <taxon>Stenosarchaea group</taxon>
        <taxon>Halobacteria</taxon>
        <taxon>Halobacteriales</taxon>
        <taxon>Haloarculaceae</taxon>
        <taxon>Halosimplex</taxon>
    </lineage>
</organism>
<evidence type="ECO:0000259" key="3">
    <source>
        <dbReference type="Pfam" id="PF26602"/>
    </source>
</evidence>
<proteinExistence type="predicted"/>
<evidence type="ECO:0000313" key="5">
    <source>
        <dbReference type="Proteomes" id="UP001596432"/>
    </source>
</evidence>
<gene>
    <name evidence="4" type="ORF">ACFQMA_19290</name>
</gene>
<dbReference type="Gene3D" id="1.10.260.40">
    <property type="entry name" value="lambda repressor-like DNA-binding domains"/>
    <property type="match status" value="1"/>
</dbReference>
<sequence length="164" mass="17010">MAKYSTGGAGSSASDSCELCGAENVDLQTASVAGATLSVCSECAHHDETPTKASGSDDDGDRKRRAAQNTARMQDANAPDAEHWEDGADYDDDQLPYLVSDYGDVLVEARQDAGLQTAELADAVDADESDVLAVEQGRATQANVGGSLIAALEAELDVKLVDSN</sequence>
<comment type="caution">
    <text evidence="4">The sequence shown here is derived from an EMBL/GenBank/DDBJ whole genome shotgun (WGS) entry which is preliminary data.</text>
</comment>
<dbReference type="InterPro" id="IPR010982">
    <property type="entry name" value="Lambda_DNA-bd_dom_sf"/>
</dbReference>
<dbReference type="InterPro" id="IPR057937">
    <property type="entry name" value="HVO_2718-like_HTH"/>
</dbReference>
<dbReference type="GeneID" id="78822298"/>
<reference evidence="4 5" key="1">
    <citation type="journal article" date="2019" name="Int. J. Syst. Evol. Microbiol.">
        <title>The Global Catalogue of Microorganisms (GCM) 10K type strain sequencing project: providing services to taxonomists for standard genome sequencing and annotation.</title>
        <authorList>
            <consortium name="The Broad Institute Genomics Platform"/>
            <consortium name="The Broad Institute Genome Sequencing Center for Infectious Disease"/>
            <person name="Wu L."/>
            <person name="Ma J."/>
        </authorList>
    </citation>
    <scope>NUCLEOTIDE SEQUENCE [LARGE SCALE GENOMIC DNA]</scope>
    <source>
        <strain evidence="4 5">XZYJT29</strain>
    </source>
</reference>
<dbReference type="InterPro" id="IPR058562">
    <property type="entry name" value="MJ0586_N"/>
</dbReference>
<feature type="domain" description="MJ0586 N-terminal zinc binding" evidence="3">
    <location>
        <begin position="15"/>
        <end position="49"/>
    </location>
</feature>
<dbReference type="Pfam" id="PF24250">
    <property type="entry name" value="HVO_2718"/>
    <property type="match status" value="1"/>
</dbReference>
<dbReference type="AlphaFoldDB" id="A0ABD5Y408"/>
<evidence type="ECO:0000256" key="1">
    <source>
        <dbReference type="SAM" id="MobiDB-lite"/>
    </source>
</evidence>
<dbReference type="EMBL" id="JBHTAS010000001">
    <property type="protein sequence ID" value="MFC7141967.1"/>
    <property type="molecule type" value="Genomic_DNA"/>
</dbReference>
<dbReference type="RefSeq" id="WP_274323043.1">
    <property type="nucleotide sequence ID" value="NZ_CP118158.1"/>
</dbReference>
<name>A0ABD5Y408_9EURY</name>
<evidence type="ECO:0000313" key="4">
    <source>
        <dbReference type="EMBL" id="MFC7141967.1"/>
    </source>
</evidence>
<feature type="domain" description="Transcription regulator HVO-2718-like helix-turn-helix" evidence="2">
    <location>
        <begin position="91"/>
        <end position="163"/>
    </location>
</feature>
<protein>
    <submittedName>
        <fullName evidence="4">Multiprotein-bridging factor 1 family protein</fullName>
    </submittedName>
</protein>
<feature type="region of interest" description="Disordered" evidence="1">
    <location>
        <begin position="43"/>
        <end position="89"/>
    </location>
</feature>